<keyword evidence="2" id="KW-0805">Transcription regulation</keyword>
<dbReference type="InterPro" id="IPR045847">
    <property type="entry name" value="AIG1-like"/>
</dbReference>
<dbReference type="STRING" id="59895.A0A118K450"/>
<proteinExistence type="predicted"/>
<evidence type="ECO:0000256" key="3">
    <source>
        <dbReference type="ARBA" id="ARBA00023125"/>
    </source>
</evidence>
<dbReference type="PROSITE" id="PS50888">
    <property type="entry name" value="BHLH"/>
    <property type="match status" value="1"/>
</dbReference>
<dbReference type="OMA" id="SKAFMVP"/>
<dbReference type="Gramene" id="KVI07005">
    <property type="protein sequence ID" value="KVI07005"/>
    <property type="gene ID" value="Ccrd_014633"/>
</dbReference>
<dbReference type="Pfam" id="PF00010">
    <property type="entry name" value="HLH"/>
    <property type="match status" value="1"/>
</dbReference>
<evidence type="ECO:0000256" key="4">
    <source>
        <dbReference type="ARBA" id="ARBA00023163"/>
    </source>
</evidence>
<dbReference type="GO" id="GO:0003700">
    <property type="term" value="F:DNA-binding transcription factor activity"/>
    <property type="evidence" value="ECO:0007669"/>
    <property type="project" value="InterPro"/>
</dbReference>
<keyword evidence="4" id="KW-0804">Transcription</keyword>
<dbReference type="AlphaFoldDB" id="A0A118K450"/>
<dbReference type="SUPFAM" id="SSF47459">
    <property type="entry name" value="HLH, helix-loop-helix DNA-binding domain"/>
    <property type="match status" value="1"/>
</dbReference>
<accession>A0A118K450</accession>
<evidence type="ECO:0000256" key="1">
    <source>
        <dbReference type="ARBA" id="ARBA00004123"/>
    </source>
</evidence>
<dbReference type="GO" id="GO:0046983">
    <property type="term" value="F:protein dimerization activity"/>
    <property type="evidence" value="ECO:0007669"/>
    <property type="project" value="InterPro"/>
</dbReference>
<keyword evidence="9" id="KW-1185">Reference proteome</keyword>
<comment type="caution">
    <text evidence="8">The sequence shown here is derived from an EMBL/GenBank/DDBJ whole genome shotgun (WGS) entry which is preliminary data.</text>
</comment>
<gene>
    <name evidence="8" type="ORF">Ccrd_014633</name>
</gene>
<evidence type="ECO:0000259" key="7">
    <source>
        <dbReference type="PROSITE" id="PS50888"/>
    </source>
</evidence>
<feature type="compositionally biased region" description="Basic and acidic residues" evidence="6">
    <location>
        <begin position="58"/>
        <end position="69"/>
    </location>
</feature>
<keyword evidence="3" id="KW-0238">DNA-binding</keyword>
<evidence type="ECO:0000313" key="8">
    <source>
        <dbReference type="EMBL" id="KVI07005.1"/>
    </source>
</evidence>
<evidence type="ECO:0000313" key="9">
    <source>
        <dbReference type="Proteomes" id="UP000243975"/>
    </source>
</evidence>
<feature type="domain" description="BHLH" evidence="7">
    <location>
        <begin position="54"/>
        <end position="103"/>
    </location>
</feature>
<dbReference type="Proteomes" id="UP000243975">
    <property type="component" value="Unassembled WGS sequence"/>
</dbReference>
<dbReference type="OrthoDB" id="71302at2759"/>
<keyword evidence="5" id="KW-0539">Nucleus</keyword>
<evidence type="ECO:0000256" key="6">
    <source>
        <dbReference type="SAM" id="MobiDB-lite"/>
    </source>
</evidence>
<feature type="region of interest" description="Disordered" evidence="6">
    <location>
        <begin position="34"/>
        <end position="69"/>
    </location>
</feature>
<evidence type="ECO:0000256" key="2">
    <source>
        <dbReference type="ARBA" id="ARBA00023015"/>
    </source>
</evidence>
<name>A0A118K450_CYNCS</name>
<evidence type="ECO:0000256" key="5">
    <source>
        <dbReference type="ARBA" id="ARBA00023242"/>
    </source>
</evidence>
<dbReference type="CDD" id="cd04873">
    <property type="entry name" value="ACT_UUR-ACR-like"/>
    <property type="match status" value="1"/>
</dbReference>
<dbReference type="EMBL" id="LEKV01001532">
    <property type="protein sequence ID" value="KVI07005.1"/>
    <property type="molecule type" value="Genomic_DNA"/>
</dbReference>
<dbReference type="GO" id="GO:0005634">
    <property type="term" value="C:nucleus"/>
    <property type="evidence" value="ECO:0007669"/>
    <property type="project" value="UniProtKB-SubCell"/>
</dbReference>
<dbReference type="PANTHER" id="PTHR45844:SF18">
    <property type="entry name" value="TRANSCRIPTION FACTOR BHLH51"/>
    <property type="match status" value="1"/>
</dbReference>
<dbReference type="InterPro" id="IPR011598">
    <property type="entry name" value="bHLH_dom"/>
</dbReference>
<organism evidence="8 9">
    <name type="scientific">Cynara cardunculus var. scolymus</name>
    <name type="common">Globe artichoke</name>
    <name type="synonym">Cynara scolymus</name>
    <dbReference type="NCBI Taxonomy" id="59895"/>
    <lineage>
        <taxon>Eukaryota</taxon>
        <taxon>Viridiplantae</taxon>
        <taxon>Streptophyta</taxon>
        <taxon>Embryophyta</taxon>
        <taxon>Tracheophyta</taxon>
        <taxon>Spermatophyta</taxon>
        <taxon>Magnoliopsida</taxon>
        <taxon>eudicotyledons</taxon>
        <taxon>Gunneridae</taxon>
        <taxon>Pentapetalae</taxon>
        <taxon>asterids</taxon>
        <taxon>campanulids</taxon>
        <taxon>Asterales</taxon>
        <taxon>Asteraceae</taxon>
        <taxon>Carduoideae</taxon>
        <taxon>Cardueae</taxon>
        <taxon>Carduinae</taxon>
        <taxon>Cynara</taxon>
    </lineage>
</organism>
<comment type="subcellular location">
    <subcellularLocation>
        <location evidence="1">Nucleus</location>
    </subcellularLocation>
</comment>
<dbReference type="Gene3D" id="4.10.280.10">
    <property type="entry name" value="Helix-loop-helix DNA-binding domain"/>
    <property type="match status" value="1"/>
</dbReference>
<dbReference type="GO" id="GO:0003677">
    <property type="term" value="F:DNA binding"/>
    <property type="evidence" value="ECO:0007669"/>
    <property type="project" value="UniProtKB-KW"/>
</dbReference>
<dbReference type="InterPro" id="IPR036638">
    <property type="entry name" value="HLH_DNA-bd_sf"/>
</dbReference>
<dbReference type="CDD" id="cd11455">
    <property type="entry name" value="bHLH_AtAIG1_like"/>
    <property type="match status" value="1"/>
</dbReference>
<reference evidence="8 9" key="1">
    <citation type="journal article" date="2016" name="Sci. Rep.">
        <title>The genome sequence of the outbreeding globe artichoke constructed de novo incorporating a phase-aware low-pass sequencing strategy of F1 progeny.</title>
        <authorList>
            <person name="Scaglione D."/>
            <person name="Reyes-Chin-Wo S."/>
            <person name="Acquadro A."/>
            <person name="Froenicke L."/>
            <person name="Portis E."/>
            <person name="Beitel C."/>
            <person name="Tirone M."/>
            <person name="Mauro R."/>
            <person name="Lo Monaco A."/>
            <person name="Mauromicale G."/>
            <person name="Faccioli P."/>
            <person name="Cattivelli L."/>
            <person name="Rieseberg L."/>
            <person name="Michelmore R."/>
            <person name="Lanteri S."/>
        </authorList>
    </citation>
    <scope>NUCLEOTIDE SEQUENCE [LARGE SCALE GENOMIC DNA]</scope>
    <source>
        <strain evidence="8">2C</strain>
    </source>
</reference>
<sequence>MDNLYSSWIQDADPFSTWDHHSLLPPTLHQLTASDDHGGCSNGGGQSEDGKATAASKNHSEAEKRRRDRINAHLTTLRRLVSNSDKMDKASLLGKVVEHVKELKSETKELSKVSTIPTDLDEVIIDLDSGTVDPNTSVFIRASLCCEDRREVFSEIKHALKSLRLTVVQADMTCLGGRMKCNLILCVTNNNPSKIDEKELTMLKHSLKILFGRIVSSSSWTTSTNYRIKSKRQRFFCSSNYNANDCE</sequence>
<dbReference type="SMART" id="SM00353">
    <property type="entry name" value="HLH"/>
    <property type="match status" value="1"/>
</dbReference>
<dbReference type="PANTHER" id="PTHR45844">
    <property type="entry name" value="TRANSCRIPTION FACTOR BHLH30"/>
    <property type="match status" value="1"/>
</dbReference>
<protein>
    <recommendedName>
        <fullName evidence="7">BHLH domain-containing protein</fullName>
    </recommendedName>
</protein>